<dbReference type="InterPro" id="IPR034660">
    <property type="entry name" value="DinB/YfiT-like"/>
</dbReference>
<dbReference type="Proteomes" id="UP001519272">
    <property type="component" value="Unassembled WGS sequence"/>
</dbReference>
<feature type="domain" description="DinB-like" evidence="1">
    <location>
        <begin position="22"/>
        <end position="155"/>
    </location>
</feature>
<dbReference type="Gene3D" id="1.20.120.450">
    <property type="entry name" value="dinb family like domain"/>
    <property type="match status" value="1"/>
</dbReference>
<dbReference type="Pfam" id="PF12867">
    <property type="entry name" value="DinB_2"/>
    <property type="match status" value="1"/>
</dbReference>
<dbReference type="RefSeq" id="WP_210089998.1">
    <property type="nucleotide sequence ID" value="NZ_JAGGKG010000015.1"/>
</dbReference>
<dbReference type="SUPFAM" id="SSF109854">
    <property type="entry name" value="DinB/YfiT-like putative metalloenzymes"/>
    <property type="match status" value="1"/>
</dbReference>
<evidence type="ECO:0000313" key="3">
    <source>
        <dbReference type="Proteomes" id="UP001519272"/>
    </source>
</evidence>
<name>A0ABS4FUZ1_9BACL</name>
<keyword evidence="3" id="KW-1185">Reference proteome</keyword>
<protein>
    <submittedName>
        <fullName evidence="2">Damage-inducible protein DinB</fullName>
    </submittedName>
</protein>
<dbReference type="EMBL" id="JAGGKG010000015">
    <property type="protein sequence ID" value="MBP1906397.1"/>
    <property type="molecule type" value="Genomic_DNA"/>
</dbReference>
<accession>A0ABS4FUZ1</accession>
<sequence>MIRLGKETIDRYKQFIVWSDTLLDLDDNIWQAPIAKGKATVAEIISHLQNWDDYLIHTVIPAIKNGEGMVFPAFDSFNQKAYEYARSGISKTRLLNEFKQTRLQLVELLLAEPEVATRHVTANGVENCPRTGTPYSLLYIIHEFIDHDNHHKNQILSVI</sequence>
<evidence type="ECO:0000313" key="2">
    <source>
        <dbReference type="EMBL" id="MBP1906397.1"/>
    </source>
</evidence>
<organism evidence="2 3">
    <name type="scientific">Paenibacillus turicensis</name>
    <dbReference type="NCBI Taxonomy" id="160487"/>
    <lineage>
        <taxon>Bacteria</taxon>
        <taxon>Bacillati</taxon>
        <taxon>Bacillota</taxon>
        <taxon>Bacilli</taxon>
        <taxon>Bacillales</taxon>
        <taxon>Paenibacillaceae</taxon>
        <taxon>Paenibacillus</taxon>
    </lineage>
</organism>
<proteinExistence type="predicted"/>
<dbReference type="InterPro" id="IPR024775">
    <property type="entry name" value="DinB-like"/>
</dbReference>
<reference evidence="2 3" key="1">
    <citation type="submission" date="2021-03" db="EMBL/GenBank/DDBJ databases">
        <title>Genomic Encyclopedia of Type Strains, Phase IV (KMG-IV): sequencing the most valuable type-strain genomes for metagenomic binning, comparative biology and taxonomic classification.</title>
        <authorList>
            <person name="Goeker M."/>
        </authorList>
    </citation>
    <scope>NUCLEOTIDE SEQUENCE [LARGE SCALE GENOMIC DNA]</scope>
    <source>
        <strain evidence="2 3">DSM 14349</strain>
    </source>
</reference>
<evidence type="ECO:0000259" key="1">
    <source>
        <dbReference type="Pfam" id="PF12867"/>
    </source>
</evidence>
<comment type="caution">
    <text evidence="2">The sequence shown here is derived from an EMBL/GenBank/DDBJ whole genome shotgun (WGS) entry which is preliminary data.</text>
</comment>
<gene>
    <name evidence="2" type="ORF">J2Z32_003047</name>
</gene>